<reference evidence="3" key="1">
    <citation type="submission" date="2025-08" db="UniProtKB">
        <authorList>
            <consortium name="Ensembl"/>
        </authorList>
    </citation>
    <scope>IDENTIFICATION</scope>
</reference>
<dbReference type="InterPro" id="IPR013106">
    <property type="entry name" value="Ig_V-set"/>
</dbReference>
<accession>A0A8C1HA34</accession>
<keyword evidence="4" id="KW-1185">Reference proteome</keyword>
<dbReference type="InterPro" id="IPR007110">
    <property type="entry name" value="Ig-like_dom"/>
</dbReference>
<evidence type="ECO:0000313" key="4">
    <source>
        <dbReference type="Proteomes" id="UP001108240"/>
    </source>
</evidence>
<keyword evidence="1" id="KW-0732">Signal</keyword>
<proteinExistence type="predicted"/>
<dbReference type="PANTHER" id="PTHR46608:SF2">
    <property type="entry name" value="T CELL IMMUNOGLOBULIN AND MUCIN DOMAIN CONTAINING 4 PRECURSOR"/>
    <property type="match status" value="1"/>
</dbReference>
<evidence type="ECO:0000259" key="2">
    <source>
        <dbReference type="PROSITE" id="PS50835"/>
    </source>
</evidence>
<dbReference type="AlphaFoldDB" id="A0A8C1HA34"/>
<reference evidence="3" key="2">
    <citation type="submission" date="2025-09" db="UniProtKB">
        <authorList>
            <consortium name="Ensembl"/>
        </authorList>
    </citation>
    <scope>IDENTIFICATION</scope>
</reference>
<dbReference type="GeneTree" id="ENSGT00940000163509"/>
<sequence length="257" mass="29003">MAAPPWLSVLRWILLLTISAHGSSVLAFLVTEGSTVILPCHYSVKHHGLSHVCWGRDCGTFWCNDIIIQTDEYGVISKVSDRYKLIGDVLLGQMDLGIQKIQKTDGGPYCCRVDIEGFFNDKKVSYTLRVMKAPTTVPPTTTTPIITEPLETQTVSSLSYQSRGADSSFSDISWQNVTHVHSGAMVAFMGRPLTVGVFQRSHDTLFMKYAQEDQWRRTSTPWNRHKNHLVLFFLNTYTDMYTSCKSLILFISDLKRG</sequence>
<dbReference type="PANTHER" id="PTHR46608">
    <property type="entry name" value="T-CELL IMMUNOGLOBULIN AND MUCIN DOMAIN-CONTAINING PROTEIN 4"/>
    <property type="match status" value="1"/>
</dbReference>
<evidence type="ECO:0000256" key="1">
    <source>
        <dbReference type="SAM" id="SignalP"/>
    </source>
</evidence>
<dbReference type="GO" id="GO:0001786">
    <property type="term" value="F:phosphatidylserine binding"/>
    <property type="evidence" value="ECO:0007669"/>
    <property type="project" value="TreeGrafter"/>
</dbReference>
<dbReference type="GO" id="GO:0060097">
    <property type="term" value="P:cytoskeletal rearrangement involved in phagocytosis, engulfment"/>
    <property type="evidence" value="ECO:0007669"/>
    <property type="project" value="TreeGrafter"/>
</dbReference>
<dbReference type="InterPro" id="IPR036179">
    <property type="entry name" value="Ig-like_dom_sf"/>
</dbReference>
<name>A0A8C1HA34_CYPCA</name>
<dbReference type="Pfam" id="PF07686">
    <property type="entry name" value="V-set"/>
    <property type="match status" value="1"/>
</dbReference>
<dbReference type="Ensembl" id="ENSCCRT00000037860.2">
    <property type="protein sequence ID" value="ENSCCRP00000034949.2"/>
    <property type="gene ID" value="ENSCCRG00000018741.2"/>
</dbReference>
<feature type="chain" id="PRO_5039894448" evidence="1">
    <location>
        <begin position="23"/>
        <end position="257"/>
    </location>
</feature>
<dbReference type="PROSITE" id="PS50835">
    <property type="entry name" value="IG_LIKE"/>
    <property type="match status" value="1"/>
</dbReference>
<evidence type="ECO:0000313" key="3">
    <source>
        <dbReference type="Ensembl" id="ENSCCRP00000034949.2"/>
    </source>
</evidence>
<dbReference type="SUPFAM" id="SSF48726">
    <property type="entry name" value="Immunoglobulin"/>
    <property type="match status" value="1"/>
</dbReference>
<protein>
    <submittedName>
        <fullName evidence="3">T cell immunoglobulin and mucin domain containing 4</fullName>
    </submittedName>
</protein>
<organism evidence="3 4">
    <name type="scientific">Cyprinus carpio carpio</name>
    <dbReference type="NCBI Taxonomy" id="630221"/>
    <lineage>
        <taxon>Eukaryota</taxon>
        <taxon>Metazoa</taxon>
        <taxon>Chordata</taxon>
        <taxon>Craniata</taxon>
        <taxon>Vertebrata</taxon>
        <taxon>Euteleostomi</taxon>
        <taxon>Actinopterygii</taxon>
        <taxon>Neopterygii</taxon>
        <taxon>Teleostei</taxon>
        <taxon>Ostariophysi</taxon>
        <taxon>Cypriniformes</taxon>
        <taxon>Cyprinidae</taxon>
        <taxon>Cyprininae</taxon>
        <taxon>Cyprinus</taxon>
    </lineage>
</organism>
<feature type="signal peptide" evidence="1">
    <location>
        <begin position="1"/>
        <end position="22"/>
    </location>
</feature>
<dbReference type="Proteomes" id="UP001108240">
    <property type="component" value="Unplaced"/>
</dbReference>
<dbReference type="Gene3D" id="2.60.40.10">
    <property type="entry name" value="Immunoglobulins"/>
    <property type="match status" value="1"/>
</dbReference>
<feature type="domain" description="Ig-like" evidence="2">
    <location>
        <begin position="5"/>
        <end position="125"/>
    </location>
</feature>
<dbReference type="InterPro" id="IPR013783">
    <property type="entry name" value="Ig-like_fold"/>
</dbReference>
<dbReference type="GO" id="GO:0043277">
    <property type="term" value="P:apoptotic cell clearance"/>
    <property type="evidence" value="ECO:0007669"/>
    <property type="project" value="TreeGrafter"/>
</dbReference>